<dbReference type="PANTHER" id="PTHR44329:SF214">
    <property type="entry name" value="PROTEIN KINASE DOMAIN-CONTAINING PROTEIN"/>
    <property type="match status" value="1"/>
</dbReference>
<dbReference type="InParanoid" id="T0R6E6"/>
<dbReference type="SUPFAM" id="SSF56112">
    <property type="entry name" value="Protein kinase-like (PK-like)"/>
    <property type="match status" value="1"/>
</dbReference>
<dbReference type="VEuPathDB" id="FungiDB:SDRG_14563"/>
<organism evidence="4 5">
    <name type="scientific">Saprolegnia diclina (strain VS20)</name>
    <dbReference type="NCBI Taxonomy" id="1156394"/>
    <lineage>
        <taxon>Eukaryota</taxon>
        <taxon>Sar</taxon>
        <taxon>Stramenopiles</taxon>
        <taxon>Oomycota</taxon>
        <taxon>Saprolegniomycetes</taxon>
        <taxon>Saprolegniales</taxon>
        <taxon>Saprolegniaceae</taxon>
        <taxon>Saprolegnia</taxon>
    </lineage>
</organism>
<dbReference type="eggNOG" id="KOG1187">
    <property type="taxonomic scope" value="Eukaryota"/>
</dbReference>
<keyword evidence="5" id="KW-1185">Reference proteome</keyword>
<dbReference type="InterPro" id="IPR001245">
    <property type="entry name" value="Ser-Thr/Tyr_kinase_cat_dom"/>
</dbReference>
<keyword evidence="4" id="KW-0808">Transferase</keyword>
<feature type="transmembrane region" description="Helical" evidence="1">
    <location>
        <begin position="301"/>
        <end position="321"/>
    </location>
</feature>
<feature type="domain" description="Protein kinase" evidence="3">
    <location>
        <begin position="358"/>
        <end position="526"/>
    </location>
</feature>
<feature type="chain" id="PRO_5004583760" evidence="2">
    <location>
        <begin position="17"/>
        <end position="526"/>
    </location>
</feature>
<dbReference type="GeneID" id="19955290"/>
<dbReference type="GO" id="GO:0005524">
    <property type="term" value="F:ATP binding"/>
    <property type="evidence" value="ECO:0007669"/>
    <property type="project" value="InterPro"/>
</dbReference>
<accession>T0R6E6</accession>
<keyword evidence="1" id="KW-1133">Transmembrane helix</keyword>
<evidence type="ECO:0000259" key="3">
    <source>
        <dbReference type="PROSITE" id="PS50011"/>
    </source>
</evidence>
<dbReference type="RefSeq" id="XP_008618922.1">
    <property type="nucleotide sequence ID" value="XM_008620700.1"/>
</dbReference>
<dbReference type="Proteomes" id="UP000030762">
    <property type="component" value="Unassembled WGS sequence"/>
</dbReference>
<evidence type="ECO:0000313" key="5">
    <source>
        <dbReference type="Proteomes" id="UP000030762"/>
    </source>
</evidence>
<dbReference type="OrthoDB" id="4062651at2759"/>
<keyword evidence="4" id="KW-0418">Kinase</keyword>
<dbReference type="GO" id="GO:0004674">
    <property type="term" value="F:protein serine/threonine kinase activity"/>
    <property type="evidence" value="ECO:0007669"/>
    <property type="project" value="TreeGrafter"/>
</dbReference>
<sequence length="526" mass="57725">MQRILTAMTALAWTLAIPCTNNVQRPPNATYLISGGTCPPSTTCLLAANCTVLAAFPSNTTRFTLYANTTIGNLLGHTSTKLKLYGIGPSVPYRLDQLLLPPTLLGLELYNMSLASINATGIASLTSLQFFDVAFSPEMVDTFVLPPSLQDVSFERTNLVQPFALPARVTAFTWYLNTRATALHDVDWTSVQNLELNNVTTFRNVSLSSRLELFVCPECNMTTCIMDNATFNAVNAVPPKPRSGRAQVDISISTSATDCTAQNGVLRKLWNTDNTTCVVAAATLPPSTTLAPQATKSQWELIFGVTAAVLAASLLLALFIYRRLQRQTLDTSVGSDTALTDELHQLELYKINPLALSTTSKKPLAAGAFGEVWRGTYNEGPVAIKRNKNKDPVSVQHFIAEISLMAKMESPYIVKLVGASWTRPIDIEAVVEYMDLGDLRTYLATHTATQFPWSDKALCVQSIVFGLVYLHTFDPPIIHRDLKSKNILLDAHRRGVADVHEILLLHHIMAGRCVHAELDEHSTYDI</sequence>
<dbReference type="SMART" id="SM00220">
    <property type="entry name" value="S_TKc"/>
    <property type="match status" value="1"/>
</dbReference>
<evidence type="ECO:0000256" key="1">
    <source>
        <dbReference type="SAM" id="Phobius"/>
    </source>
</evidence>
<feature type="signal peptide" evidence="2">
    <location>
        <begin position="1"/>
        <end position="16"/>
    </location>
</feature>
<dbReference type="Gene3D" id="1.10.510.10">
    <property type="entry name" value="Transferase(Phosphotransferase) domain 1"/>
    <property type="match status" value="1"/>
</dbReference>
<reference evidence="4 5" key="1">
    <citation type="submission" date="2012-04" db="EMBL/GenBank/DDBJ databases">
        <title>The Genome Sequence of Saprolegnia declina VS20.</title>
        <authorList>
            <consortium name="The Broad Institute Genome Sequencing Platform"/>
            <person name="Russ C."/>
            <person name="Nusbaum C."/>
            <person name="Tyler B."/>
            <person name="van West P."/>
            <person name="Dieguez-Uribeondo J."/>
            <person name="de Bruijn I."/>
            <person name="Tripathy S."/>
            <person name="Jiang R."/>
            <person name="Young S.K."/>
            <person name="Zeng Q."/>
            <person name="Gargeya S."/>
            <person name="Fitzgerald M."/>
            <person name="Haas B."/>
            <person name="Abouelleil A."/>
            <person name="Alvarado L."/>
            <person name="Arachchi H.M."/>
            <person name="Berlin A."/>
            <person name="Chapman S.B."/>
            <person name="Goldberg J."/>
            <person name="Griggs A."/>
            <person name="Gujja S."/>
            <person name="Hansen M."/>
            <person name="Howarth C."/>
            <person name="Imamovic A."/>
            <person name="Larimer J."/>
            <person name="McCowen C."/>
            <person name="Montmayeur A."/>
            <person name="Murphy C."/>
            <person name="Neiman D."/>
            <person name="Pearson M."/>
            <person name="Priest M."/>
            <person name="Roberts A."/>
            <person name="Saif S."/>
            <person name="Shea T."/>
            <person name="Sisk P."/>
            <person name="Sykes S."/>
            <person name="Wortman J."/>
            <person name="Nusbaum C."/>
            <person name="Birren B."/>
        </authorList>
    </citation>
    <scope>NUCLEOTIDE SEQUENCE [LARGE SCALE GENOMIC DNA]</scope>
    <source>
        <strain evidence="4 5">VS20</strain>
    </source>
</reference>
<protein>
    <submittedName>
        <fullName evidence="4">TKL protein kinase</fullName>
    </submittedName>
</protein>
<evidence type="ECO:0000256" key="2">
    <source>
        <dbReference type="SAM" id="SignalP"/>
    </source>
</evidence>
<dbReference type="InterPro" id="IPR008271">
    <property type="entry name" value="Ser/Thr_kinase_AS"/>
</dbReference>
<dbReference type="InterPro" id="IPR000719">
    <property type="entry name" value="Prot_kinase_dom"/>
</dbReference>
<name>T0R6E6_SAPDV</name>
<dbReference type="EMBL" id="JH767205">
    <property type="protein sequence ID" value="EQC27653.1"/>
    <property type="molecule type" value="Genomic_DNA"/>
</dbReference>
<gene>
    <name evidence="4" type="ORF">SDRG_14563</name>
</gene>
<proteinExistence type="predicted"/>
<keyword evidence="1" id="KW-0472">Membrane</keyword>
<dbReference type="PROSITE" id="PS50011">
    <property type="entry name" value="PROTEIN_KINASE_DOM"/>
    <property type="match status" value="1"/>
</dbReference>
<dbReference type="AlphaFoldDB" id="T0R6E6"/>
<dbReference type="PROSITE" id="PS00108">
    <property type="entry name" value="PROTEIN_KINASE_ST"/>
    <property type="match status" value="1"/>
</dbReference>
<keyword evidence="1" id="KW-0812">Transmembrane</keyword>
<dbReference type="STRING" id="1156394.T0R6E6"/>
<dbReference type="PANTHER" id="PTHR44329">
    <property type="entry name" value="SERINE/THREONINE-PROTEIN KINASE TNNI3K-RELATED"/>
    <property type="match status" value="1"/>
</dbReference>
<evidence type="ECO:0000313" key="4">
    <source>
        <dbReference type="EMBL" id="EQC27653.1"/>
    </source>
</evidence>
<dbReference type="InterPro" id="IPR011009">
    <property type="entry name" value="Kinase-like_dom_sf"/>
</dbReference>
<dbReference type="Pfam" id="PF07714">
    <property type="entry name" value="PK_Tyr_Ser-Thr"/>
    <property type="match status" value="1"/>
</dbReference>
<keyword evidence="2" id="KW-0732">Signal</keyword>
<dbReference type="InterPro" id="IPR051681">
    <property type="entry name" value="Ser/Thr_Kinases-Pseudokinases"/>
</dbReference>